<proteinExistence type="inferred from homology"/>
<accession>A0AAW2RNL3</accession>
<comment type="subcellular location">
    <subcellularLocation>
        <location evidence="1">Membrane</location>
    </subcellularLocation>
</comment>
<evidence type="ECO:0000256" key="4">
    <source>
        <dbReference type="SAM" id="MobiDB-lite"/>
    </source>
</evidence>
<reference evidence="5" key="2">
    <citation type="journal article" date="2024" name="Plant">
        <title>Genomic evolution and insights into agronomic trait innovations of Sesamum species.</title>
        <authorList>
            <person name="Miao H."/>
            <person name="Wang L."/>
            <person name="Qu L."/>
            <person name="Liu H."/>
            <person name="Sun Y."/>
            <person name="Le M."/>
            <person name="Wang Q."/>
            <person name="Wei S."/>
            <person name="Zheng Y."/>
            <person name="Lin W."/>
            <person name="Duan Y."/>
            <person name="Cao H."/>
            <person name="Xiong S."/>
            <person name="Wang X."/>
            <person name="Wei L."/>
            <person name="Li C."/>
            <person name="Ma Q."/>
            <person name="Ju M."/>
            <person name="Zhao R."/>
            <person name="Li G."/>
            <person name="Mu C."/>
            <person name="Tian Q."/>
            <person name="Mei H."/>
            <person name="Zhang T."/>
            <person name="Gao T."/>
            <person name="Zhang H."/>
        </authorList>
    </citation>
    <scope>NUCLEOTIDE SEQUENCE</scope>
    <source>
        <strain evidence="5">G01</strain>
    </source>
</reference>
<feature type="compositionally biased region" description="Pro residues" evidence="4">
    <location>
        <begin position="8"/>
        <end position="39"/>
    </location>
</feature>
<reference evidence="5" key="1">
    <citation type="submission" date="2020-06" db="EMBL/GenBank/DDBJ databases">
        <authorList>
            <person name="Li T."/>
            <person name="Hu X."/>
            <person name="Zhang T."/>
            <person name="Song X."/>
            <person name="Zhang H."/>
            <person name="Dai N."/>
            <person name="Sheng W."/>
            <person name="Hou X."/>
            <person name="Wei L."/>
        </authorList>
    </citation>
    <scope>NUCLEOTIDE SEQUENCE</scope>
    <source>
        <strain evidence="5">G01</strain>
        <tissue evidence="5">Leaf</tissue>
    </source>
</reference>
<dbReference type="EMBL" id="JACGWK010000001">
    <property type="protein sequence ID" value="KAL0381845.1"/>
    <property type="molecule type" value="Genomic_DNA"/>
</dbReference>
<dbReference type="GO" id="GO:0016020">
    <property type="term" value="C:membrane"/>
    <property type="evidence" value="ECO:0007669"/>
    <property type="project" value="UniProtKB-SubCell"/>
</dbReference>
<sequence length="122" mass="13275">MSYHQENYPPPGYGTAYPPPAGHPSAPPSGFPYPPPPGPAGGYQGYFSGGYPPPPPPPPPQVYHHYDHHHHHDDHSGCTSFLRGWYDEIFLVSFTYLCLDNVLISASSNTGQICLSLSRGSL</sequence>
<comment type="similarity">
    <text evidence="2">Belongs to the CYSTM1 family.</text>
</comment>
<name>A0AAW2RNL3_9LAMI</name>
<dbReference type="AlphaFoldDB" id="A0AAW2RNL3"/>
<gene>
    <name evidence="5" type="ORF">Sangu_0248800</name>
</gene>
<feature type="compositionally biased region" description="Pro residues" evidence="4">
    <location>
        <begin position="51"/>
        <end position="61"/>
    </location>
</feature>
<protein>
    <recommendedName>
        <fullName evidence="6">Rhodopsin</fullName>
    </recommendedName>
</protein>
<keyword evidence="3" id="KW-0472">Membrane</keyword>
<evidence type="ECO:0000256" key="2">
    <source>
        <dbReference type="ARBA" id="ARBA00009444"/>
    </source>
</evidence>
<dbReference type="PANTHER" id="PTHR47564">
    <property type="entry name" value="CYSTEINE-RICH AND TRANSMEMBRANE DOMAIN-CONTAINING PROTEIN 1"/>
    <property type="match status" value="1"/>
</dbReference>
<dbReference type="PANTHER" id="PTHR47564:SF1">
    <property type="entry name" value="CYSTEINE-RICH AND TRANSMEMBRANE DOMAIN-CONTAINING PROTEIN 1"/>
    <property type="match status" value="1"/>
</dbReference>
<organism evidence="5">
    <name type="scientific">Sesamum angustifolium</name>
    <dbReference type="NCBI Taxonomy" id="2727405"/>
    <lineage>
        <taxon>Eukaryota</taxon>
        <taxon>Viridiplantae</taxon>
        <taxon>Streptophyta</taxon>
        <taxon>Embryophyta</taxon>
        <taxon>Tracheophyta</taxon>
        <taxon>Spermatophyta</taxon>
        <taxon>Magnoliopsida</taxon>
        <taxon>eudicotyledons</taxon>
        <taxon>Gunneridae</taxon>
        <taxon>Pentapetalae</taxon>
        <taxon>asterids</taxon>
        <taxon>lamiids</taxon>
        <taxon>Lamiales</taxon>
        <taxon>Pedaliaceae</taxon>
        <taxon>Sesamum</taxon>
    </lineage>
</organism>
<evidence type="ECO:0000256" key="3">
    <source>
        <dbReference type="ARBA" id="ARBA00023136"/>
    </source>
</evidence>
<evidence type="ECO:0000313" key="5">
    <source>
        <dbReference type="EMBL" id="KAL0381845.1"/>
    </source>
</evidence>
<evidence type="ECO:0008006" key="6">
    <source>
        <dbReference type="Google" id="ProtNLM"/>
    </source>
</evidence>
<comment type="caution">
    <text evidence="5">The sequence shown here is derived from an EMBL/GenBank/DDBJ whole genome shotgun (WGS) entry which is preliminary data.</text>
</comment>
<feature type="region of interest" description="Disordered" evidence="4">
    <location>
        <begin position="1"/>
        <end position="73"/>
    </location>
</feature>
<dbReference type="InterPro" id="IPR043240">
    <property type="entry name" value="CYSTM1-like"/>
</dbReference>
<evidence type="ECO:0000256" key="1">
    <source>
        <dbReference type="ARBA" id="ARBA00004370"/>
    </source>
</evidence>